<dbReference type="VEuPathDB" id="VectorBase:ACON013263"/>
<dbReference type="InterPro" id="IPR019579">
    <property type="entry name" value="FAM161A/B"/>
</dbReference>
<dbReference type="EnsemblMetazoa" id="ACON013263-RA">
    <property type="protein sequence ID" value="ACON013263-PA"/>
    <property type="gene ID" value="ACON013263"/>
</dbReference>
<feature type="compositionally biased region" description="Low complexity" evidence="3">
    <location>
        <begin position="280"/>
        <end position="290"/>
    </location>
</feature>
<dbReference type="KEGG" id="acoz:120948538"/>
<dbReference type="VEuPathDB" id="VectorBase:ACON2_034714"/>
<dbReference type="PANTHER" id="PTHR21501:SF1">
    <property type="entry name" value="PROTEIN FAM-161"/>
    <property type="match status" value="1"/>
</dbReference>
<dbReference type="GO" id="GO:0005929">
    <property type="term" value="C:cilium"/>
    <property type="evidence" value="ECO:0007669"/>
    <property type="project" value="TreeGrafter"/>
</dbReference>
<feature type="compositionally biased region" description="Basic residues" evidence="3">
    <location>
        <begin position="533"/>
        <end position="549"/>
    </location>
</feature>
<dbReference type="GO" id="GO:0044782">
    <property type="term" value="P:cilium organization"/>
    <property type="evidence" value="ECO:0007669"/>
    <property type="project" value="TreeGrafter"/>
</dbReference>
<evidence type="ECO:0000313" key="5">
    <source>
        <dbReference type="Proteomes" id="UP001105220"/>
    </source>
</evidence>
<dbReference type="RefSeq" id="XP_040220910.2">
    <property type="nucleotide sequence ID" value="XM_040364976.2"/>
</dbReference>
<protein>
    <submittedName>
        <fullName evidence="4">Uncharacterized protein</fullName>
    </submittedName>
</protein>
<organism evidence="4 5">
    <name type="scientific">Anopheles coluzzii</name>
    <name type="common">African malaria mosquito</name>
    <dbReference type="NCBI Taxonomy" id="1518534"/>
    <lineage>
        <taxon>Eukaryota</taxon>
        <taxon>Metazoa</taxon>
        <taxon>Ecdysozoa</taxon>
        <taxon>Arthropoda</taxon>
        <taxon>Hexapoda</taxon>
        <taxon>Insecta</taxon>
        <taxon>Pterygota</taxon>
        <taxon>Neoptera</taxon>
        <taxon>Endopterygota</taxon>
        <taxon>Diptera</taxon>
        <taxon>Nematocera</taxon>
        <taxon>Culicoidea</taxon>
        <taxon>Culicidae</taxon>
        <taxon>Anophelinae</taxon>
        <taxon>Anopheles</taxon>
    </lineage>
</organism>
<comment type="similarity">
    <text evidence="1">Belongs to the FAM161 family.</text>
</comment>
<feature type="compositionally biased region" description="Low complexity" evidence="3">
    <location>
        <begin position="572"/>
        <end position="584"/>
    </location>
</feature>
<dbReference type="PANTHER" id="PTHR21501">
    <property type="entry name" value="PROTEIN FAM-161"/>
    <property type="match status" value="1"/>
</dbReference>
<evidence type="ECO:0000256" key="3">
    <source>
        <dbReference type="SAM" id="MobiDB-lite"/>
    </source>
</evidence>
<feature type="compositionally biased region" description="Basic and acidic residues" evidence="3">
    <location>
        <begin position="236"/>
        <end position="252"/>
    </location>
</feature>
<feature type="region of interest" description="Disordered" evidence="3">
    <location>
        <begin position="738"/>
        <end position="801"/>
    </location>
</feature>
<sequence length="822" mass="91051">MSGQHGRSVFVNSCIKKPLSPSSKRPNPSFLVPQCSLDRGLEDPRTQQAMSTITRKKASIKCPLARNGQYRRSKCCSLTHQLRKETDSFQTMVQFYDSIPDYNELLHLPREEFYCRLNTLKKKQRELKSICFTGELPERRSTSCRPPLSPEPASGEVQGLGKHGDYRSGGSESGPCAQGDAGGASNANARPGAGLAEEDGDSLHSWSKSPPTVVDTAQDSKAPPDSAARKGSAKSVRIDSGPKECHSLRDELGCGARYRSGTPYVSDPDESSAPTAKDGATPTASTATCATPTASSDFVERYDRYVKRSLRCKSASPIRNLANVTIPQPYKMTQREEEQRTLQELLVASKSAFPSREALADGGTARSTQFRANPVPITSRIPLFETIMADQENRSRLAKLNAEIELQSQIKPFHFSERLNRGHSRCLSRSLSSPALLSTGLESDGGLRRTRHTFKAKPCPKKLFSSYFHTKAWEDEYFRHLNKRLRAEEMLRQAALPPSMARRERAERKGGCLSRHSGGEETQPKERPGSSGKKSKRKRKSRKPTKRRKSVEEKCAEYFASVHDPSRIPYPTSNSSCSNSTDNNRGSGDTPAPIYPVNRPNLAATLRTEWCRKKLRDMELDDTTADRKKAPRFRWGVKKSQAFQNLNLDHTHEEELNLRLATRRAEQRLRQEEHAINMELMRQRVKAAPLLLEGPPQWGPRLGHVAHRCASLNREAEQTLHRSKPPEGKLGKAIAQKLSAGGGGAPSKKCDSPVTSSSTSTGSHQGRAGTGEDVRRHRQRTVAAEQRRNAGNGSKLSTYSFDSTGKLSYKACDSELLSLSDA</sequence>
<dbReference type="Pfam" id="PF10595">
    <property type="entry name" value="FAM161A_B"/>
    <property type="match status" value="1"/>
</dbReference>
<dbReference type="GO" id="GO:0005856">
    <property type="term" value="C:cytoskeleton"/>
    <property type="evidence" value="ECO:0007669"/>
    <property type="project" value="UniProtKB-ARBA"/>
</dbReference>
<feature type="region of interest" description="Disordered" evidence="3">
    <location>
        <begin position="496"/>
        <end position="598"/>
    </location>
</feature>
<dbReference type="AlphaFoldDB" id="A0A6E8W6J5"/>
<dbReference type="InterPro" id="IPR051655">
    <property type="entry name" value="FAM161"/>
</dbReference>
<keyword evidence="2" id="KW-0175">Coiled coil</keyword>
<dbReference type="VEuPathDB" id="VectorBase:ACMO_007245"/>
<feature type="region of interest" description="Disordered" evidence="3">
    <location>
        <begin position="138"/>
        <end position="290"/>
    </location>
</feature>
<dbReference type="Proteomes" id="UP001105220">
    <property type="component" value="Unplaced"/>
</dbReference>
<evidence type="ECO:0000313" key="4">
    <source>
        <dbReference type="EnsemblMetazoa" id="ACON013263-PA"/>
    </source>
</evidence>
<accession>A0A6E8W6J5</accession>
<dbReference type="GeneID" id="120948538"/>
<evidence type="ECO:0000256" key="1">
    <source>
        <dbReference type="ARBA" id="ARBA00006663"/>
    </source>
</evidence>
<feature type="compositionally biased region" description="Basic and acidic residues" evidence="3">
    <location>
        <begin position="517"/>
        <end position="528"/>
    </location>
</feature>
<feature type="compositionally biased region" description="Polar residues" evidence="3">
    <location>
        <begin position="204"/>
        <end position="219"/>
    </location>
</feature>
<feature type="compositionally biased region" description="Polar residues" evidence="3">
    <location>
        <begin position="789"/>
        <end position="801"/>
    </location>
</feature>
<name>A0A6E8W6J5_ANOCL</name>
<reference key="1">
    <citation type="journal article" date="2019" name="Genes (Basel)">
        <title>A High-Quality De novo Genome Assembly from a Single Mosquito Using PacBio Sequencing.</title>
        <authorList>
            <person name="Kingan S.B."/>
            <person name="Heaton H."/>
            <person name="Cudini J."/>
            <person name="Lambert C.C."/>
            <person name="Baybayan P."/>
            <person name="Galvin B.D."/>
            <person name="Durbin R."/>
            <person name="Korlach J."/>
            <person name="Lawniczak M.K.N."/>
        </authorList>
    </citation>
    <scope>NUCLEOTIDE SEQUENCE [LARGE SCALE GENOMIC DNA]</scope>
    <source>
        <strain>Mali-NIH</strain>
    </source>
</reference>
<proteinExistence type="inferred from homology"/>
<evidence type="ECO:0000256" key="2">
    <source>
        <dbReference type="ARBA" id="ARBA00023054"/>
    </source>
</evidence>
<feature type="compositionally biased region" description="Basic and acidic residues" evidence="3">
    <location>
        <begin position="501"/>
        <end position="510"/>
    </location>
</feature>
<reference evidence="4" key="2">
    <citation type="submission" date="2020-05" db="UniProtKB">
        <authorList>
            <consortium name="EnsemblMetazoa"/>
        </authorList>
    </citation>
    <scope>IDENTIFICATION</scope>
    <source>
        <strain evidence="4">Ngousso</strain>
    </source>
</reference>
<keyword evidence="5" id="KW-1185">Reference proteome</keyword>